<dbReference type="HOGENOM" id="CLU_001265_46_1_1"/>
<evidence type="ECO:0000256" key="5">
    <source>
        <dbReference type="SAM" id="MobiDB-lite"/>
    </source>
</evidence>
<feature type="region of interest" description="Disordered" evidence="5">
    <location>
        <begin position="470"/>
        <end position="519"/>
    </location>
</feature>
<feature type="transmembrane region" description="Helical" evidence="6">
    <location>
        <begin position="432"/>
        <end position="451"/>
    </location>
</feature>
<feature type="transmembrane region" description="Helical" evidence="6">
    <location>
        <begin position="347"/>
        <end position="371"/>
    </location>
</feature>
<evidence type="ECO:0000256" key="2">
    <source>
        <dbReference type="ARBA" id="ARBA00022692"/>
    </source>
</evidence>
<feature type="transmembrane region" description="Helical" evidence="6">
    <location>
        <begin position="165"/>
        <end position="189"/>
    </location>
</feature>
<dbReference type="Pfam" id="PF00083">
    <property type="entry name" value="Sugar_tr"/>
    <property type="match status" value="1"/>
</dbReference>
<evidence type="ECO:0000256" key="1">
    <source>
        <dbReference type="ARBA" id="ARBA00004141"/>
    </source>
</evidence>
<dbReference type="STRING" id="1128400.I2FRN1"/>
<dbReference type="PANTHER" id="PTHR23508:SF10">
    <property type="entry name" value="CARBOXYLIC ACID TRANSPORTER PROTEIN HOMOLOG"/>
    <property type="match status" value="1"/>
</dbReference>
<keyword evidence="9" id="KW-1185">Reference proteome</keyword>
<dbReference type="GO" id="GO:0035879">
    <property type="term" value="P:plasma membrane lactate transport"/>
    <property type="evidence" value="ECO:0007669"/>
    <property type="project" value="TreeGrafter"/>
</dbReference>
<feature type="compositionally biased region" description="Basic and acidic residues" evidence="5">
    <location>
        <begin position="491"/>
        <end position="519"/>
    </location>
</feature>
<evidence type="ECO:0000256" key="3">
    <source>
        <dbReference type="ARBA" id="ARBA00022989"/>
    </source>
</evidence>
<dbReference type="FunFam" id="1.20.1250.20:FF:000340">
    <property type="entry name" value="MFS transporter, SHS family, lactate transporter"/>
    <property type="match status" value="1"/>
</dbReference>
<dbReference type="Gene3D" id="1.20.1250.20">
    <property type="entry name" value="MFS general substrate transporter like domains"/>
    <property type="match status" value="2"/>
</dbReference>
<sequence>MYDPTHGLFKMPSKEQRRMERNDIPLNPFKLAMMLSPLQAAMFFSGWLAWTVDAWDFFAVSLSVSHLEKQFDRPAHDITTAITLTLLFRSVGAAIFGIISDRYGRKYPLVINLLVIAALSLGSGFIKTYKEFLAVRSLFGLSMGSIWGLATAVALEDMPAAPRGLFSGILQQGYAVGYLLAASVNLTWVERSNNWRILFFLGAGLSAFAALVRLLLPESELFLRQKAQRDADGQMAHSKANAFIAEFKEMLKTYWLRCIYGILLMTGFNFLSHSSQDLYPTMLQQSKLLTAEQSSKATIISNCGAISGGLIAGYLSQYLGRRLTIILFVIITGALIPAWILPNSFGALSAGAFLLQFGVQGAWGVVPIYLFEISPPFRATYTGLVYQLGNAASSASSQIEAIGGDNLKELNPKWRPGAPESIKEFIPAYAKVSAILLGAVCAYLLIVVTFGCEFKGAEFQKALPATIPGAGEQDGDHIAATPSEKTGGGGKGHDQEDSIEHVGDQRFGRIASHDDEKKI</sequence>
<evidence type="ECO:0000256" key="4">
    <source>
        <dbReference type="ARBA" id="ARBA00023136"/>
    </source>
</evidence>
<dbReference type="InterPro" id="IPR036259">
    <property type="entry name" value="MFS_trans_sf"/>
</dbReference>
<dbReference type="EMBL" id="CAGI01000146">
    <property type="protein sequence ID" value="CCF49574.1"/>
    <property type="molecule type" value="Genomic_DNA"/>
</dbReference>
<dbReference type="OMA" id="SWVGGYV"/>
<comment type="subcellular location">
    <subcellularLocation>
        <location evidence="1">Membrane</location>
        <topology evidence="1">Multi-pass membrane protein</topology>
    </subcellularLocation>
</comment>
<dbReference type="GO" id="GO:0015355">
    <property type="term" value="F:secondary active monocarboxylate transmembrane transporter activity"/>
    <property type="evidence" value="ECO:0007669"/>
    <property type="project" value="TreeGrafter"/>
</dbReference>
<proteinExistence type="predicted"/>
<dbReference type="AlphaFoldDB" id="I2FRN1"/>
<dbReference type="GO" id="GO:0005886">
    <property type="term" value="C:plasma membrane"/>
    <property type="evidence" value="ECO:0007669"/>
    <property type="project" value="TreeGrafter"/>
</dbReference>
<protein>
    <submittedName>
        <fullName evidence="8">Related to carboxylic acid transport protein JEN1</fullName>
    </submittedName>
</protein>
<evidence type="ECO:0000259" key="7">
    <source>
        <dbReference type="PROSITE" id="PS50850"/>
    </source>
</evidence>
<evidence type="ECO:0000256" key="6">
    <source>
        <dbReference type="SAM" id="Phobius"/>
    </source>
</evidence>
<keyword evidence="2 6" id="KW-0812">Transmembrane</keyword>
<feature type="transmembrane region" description="Helical" evidence="6">
    <location>
        <begin position="254"/>
        <end position="272"/>
    </location>
</feature>
<feature type="transmembrane region" description="Helical" evidence="6">
    <location>
        <begin position="132"/>
        <end position="153"/>
    </location>
</feature>
<name>I2FRN1_USTHO</name>
<evidence type="ECO:0000313" key="9">
    <source>
        <dbReference type="Proteomes" id="UP000006174"/>
    </source>
</evidence>
<accession>I2FRN1</accession>
<feature type="transmembrane region" description="Helical" evidence="6">
    <location>
        <begin position="323"/>
        <end position="341"/>
    </location>
</feature>
<dbReference type="OrthoDB" id="5296287at2759"/>
<gene>
    <name evidence="8" type="ORF">UHOR_03061</name>
</gene>
<feature type="transmembrane region" description="Helical" evidence="6">
    <location>
        <begin position="107"/>
        <end position="126"/>
    </location>
</feature>
<feature type="transmembrane region" description="Helical" evidence="6">
    <location>
        <begin position="78"/>
        <end position="100"/>
    </location>
</feature>
<organism evidence="8 9">
    <name type="scientific">Ustilago hordei</name>
    <name type="common">Barley covered smut fungus</name>
    <dbReference type="NCBI Taxonomy" id="120017"/>
    <lineage>
        <taxon>Eukaryota</taxon>
        <taxon>Fungi</taxon>
        <taxon>Dikarya</taxon>
        <taxon>Basidiomycota</taxon>
        <taxon>Ustilaginomycotina</taxon>
        <taxon>Ustilaginomycetes</taxon>
        <taxon>Ustilaginales</taxon>
        <taxon>Ustilaginaceae</taxon>
        <taxon>Ustilago</taxon>
    </lineage>
</organism>
<dbReference type="SUPFAM" id="SSF103473">
    <property type="entry name" value="MFS general substrate transporter"/>
    <property type="match status" value="1"/>
</dbReference>
<dbReference type="eggNOG" id="ENOG502QPK1">
    <property type="taxonomic scope" value="Eukaryota"/>
</dbReference>
<dbReference type="CDD" id="cd17316">
    <property type="entry name" value="MFS_SV2_like"/>
    <property type="match status" value="1"/>
</dbReference>
<keyword evidence="4 6" id="KW-0472">Membrane</keyword>
<dbReference type="InterPro" id="IPR005828">
    <property type="entry name" value="MFS_sugar_transport-like"/>
</dbReference>
<evidence type="ECO:0000313" key="8">
    <source>
        <dbReference type="EMBL" id="CCF49574.1"/>
    </source>
</evidence>
<dbReference type="PANTHER" id="PTHR23508">
    <property type="entry name" value="CARBOXYLIC ACID TRANSPORTER PROTEIN HOMOLOG"/>
    <property type="match status" value="1"/>
</dbReference>
<comment type="caution">
    <text evidence="8">The sequence shown here is derived from an EMBL/GenBank/DDBJ whole genome shotgun (WGS) entry which is preliminary data.</text>
</comment>
<dbReference type="Proteomes" id="UP000006174">
    <property type="component" value="Unassembled WGS sequence"/>
</dbReference>
<feature type="transmembrane region" description="Helical" evidence="6">
    <location>
        <begin position="195"/>
        <end position="216"/>
    </location>
</feature>
<keyword evidence="3 6" id="KW-1133">Transmembrane helix</keyword>
<dbReference type="PROSITE" id="PS50850">
    <property type="entry name" value="MFS"/>
    <property type="match status" value="1"/>
</dbReference>
<dbReference type="InterPro" id="IPR020846">
    <property type="entry name" value="MFS_dom"/>
</dbReference>
<feature type="domain" description="Major facilitator superfamily (MFS) profile" evidence="7">
    <location>
        <begin position="42"/>
        <end position="456"/>
    </location>
</feature>
<reference evidence="8 9" key="1">
    <citation type="journal article" date="2012" name="Plant Cell">
        <title>Genome comparison of barley and maize smut fungi reveals targeted loss of RNA silencing components and species-specific presence of transposable elements.</title>
        <authorList>
            <person name="Laurie J.D."/>
            <person name="Ali S."/>
            <person name="Linning R."/>
            <person name="Mannhaupt G."/>
            <person name="Wong P."/>
            <person name="Gueldener U."/>
            <person name="Muensterkoetter M."/>
            <person name="Moore R."/>
            <person name="Kahmann R."/>
            <person name="Bakkeren G."/>
            <person name="Schirawski J."/>
        </authorList>
    </citation>
    <scope>NUCLEOTIDE SEQUENCE [LARGE SCALE GENOMIC DNA]</scope>
    <source>
        <strain evidence="9">Uh4875-4</strain>
    </source>
</reference>